<dbReference type="InterPro" id="IPR018511">
    <property type="entry name" value="Hemolysin-typ_Ca-bd_CS"/>
</dbReference>
<organism evidence="4 5">
    <name type="scientific">Methylovulum psychrotolerans</name>
    <dbReference type="NCBI Taxonomy" id="1704499"/>
    <lineage>
        <taxon>Bacteria</taxon>
        <taxon>Pseudomonadati</taxon>
        <taxon>Pseudomonadota</taxon>
        <taxon>Gammaproteobacteria</taxon>
        <taxon>Methylococcales</taxon>
        <taxon>Methylococcaceae</taxon>
        <taxon>Methylovulum</taxon>
    </lineage>
</organism>
<dbReference type="Pfam" id="PF00353">
    <property type="entry name" value="HemolysinCabind"/>
    <property type="match status" value="4"/>
</dbReference>
<evidence type="ECO:0000256" key="2">
    <source>
        <dbReference type="ARBA" id="ARBA00022525"/>
    </source>
</evidence>
<evidence type="ECO:0000256" key="3">
    <source>
        <dbReference type="ARBA" id="ARBA00022837"/>
    </source>
</evidence>
<evidence type="ECO:0008006" key="6">
    <source>
        <dbReference type="Google" id="ProtNLM"/>
    </source>
</evidence>
<proteinExistence type="predicted"/>
<dbReference type="PANTHER" id="PTHR38340:SF1">
    <property type="entry name" value="S-LAYER PROTEIN"/>
    <property type="match status" value="1"/>
</dbReference>
<evidence type="ECO:0000256" key="1">
    <source>
        <dbReference type="ARBA" id="ARBA00004613"/>
    </source>
</evidence>
<dbReference type="OrthoDB" id="733404at2"/>
<dbReference type="InterPro" id="IPR001343">
    <property type="entry name" value="Hemolysn_Ca-bd"/>
</dbReference>
<comment type="subcellular location">
    <subcellularLocation>
        <location evidence="1">Secreted</location>
    </subcellularLocation>
</comment>
<dbReference type="PROSITE" id="PS00330">
    <property type="entry name" value="HEMOLYSIN_CALCIUM"/>
    <property type="match status" value="8"/>
</dbReference>
<dbReference type="AlphaFoldDB" id="A0A1Z4BTP1"/>
<protein>
    <recommendedName>
        <fullName evidence="6">Calcium-binding protein</fullName>
    </recommendedName>
</protein>
<dbReference type="GO" id="GO:0005576">
    <property type="term" value="C:extracellular region"/>
    <property type="evidence" value="ECO:0007669"/>
    <property type="project" value="UniProtKB-SubCell"/>
</dbReference>
<dbReference type="GO" id="GO:0005509">
    <property type="term" value="F:calcium ion binding"/>
    <property type="evidence" value="ECO:0007669"/>
    <property type="project" value="InterPro"/>
</dbReference>
<gene>
    <name evidence="4" type="ORF">CEK71_00145</name>
</gene>
<dbReference type="Gene3D" id="2.150.10.10">
    <property type="entry name" value="Serralysin-like metalloprotease, C-terminal"/>
    <property type="match status" value="3"/>
</dbReference>
<name>A0A1Z4BTP1_9GAMM</name>
<keyword evidence="3" id="KW-0106">Calcium</keyword>
<dbReference type="Proteomes" id="UP000197019">
    <property type="component" value="Chromosome"/>
</dbReference>
<dbReference type="PRINTS" id="PR00313">
    <property type="entry name" value="CABNDNGRPT"/>
</dbReference>
<reference evidence="4 5" key="1">
    <citation type="submission" date="2017-06" db="EMBL/GenBank/DDBJ databases">
        <title>Genome Sequencing of the methanotroph Methylovulum psychrotolerants str. HV10-M2 isolated from a high-altitude environment.</title>
        <authorList>
            <person name="Mateos-Rivera A."/>
        </authorList>
    </citation>
    <scope>NUCLEOTIDE SEQUENCE [LARGE SCALE GENOMIC DNA]</scope>
    <source>
        <strain evidence="4 5">HV10_M2</strain>
    </source>
</reference>
<dbReference type="InterPro" id="IPR050557">
    <property type="entry name" value="RTX_toxin/Mannuronan_C5-epim"/>
</dbReference>
<dbReference type="InterPro" id="IPR011049">
    <property type="entry name" value="Serralysin-like_metalloprot_C"/>
</dbReference>
<dbReference type="PANTHER" id="PTHR38340">
    <property type="entry name" value="S-LAYER PROTEIN"/>
    <property type="match status" value="1"/>
</dbReference>
<dbReference type="EMBL" id="CP022129">
    <property type="protein sequence ID" value="ASF44602.1"/>
    <property type="molecule type" value="Genomic_DNA"/>
</dbReference>
<dbReference type="KEGG" id="mpsy:CEK71_00145"/>
<sequence>MAINTKMGTSANDTLTGTAGIDWLYGLDGNDTLVGGTGNDMLSGGNGNDILQGGLGADELFGGAGADLFVYKSVADIQIDPLNLTEEVHDFSAGDKLDFSALTSRHFIGNAEFNGVAGEIRYVYTYAFSYNTLTLQQSFNFVTEVLIDSNGDAVADGKLELLSPGNYKKPLNLVESAANSGLLIFAADQIKTGDANANTLTGGSGNDTLSGLAGNDTLFGYTGDDALIGDDGNDILLGGLGADELTGGAGNDIFQFTRPEDLAEGNTLSNTLFNKDYSSNQLNNDHITDFGNGTGDQIAITMAGVPLNYIGGALFSGVAGQYRFQDNAYNTSYTNSSEGQIQFDFDGDGLVDAIIRINNFADLGGLAQSKAGSNRLILVDNKIVNGTSADDTLSGGFGNDSLNGGDGNDTLKGLDGHDALNGGAGNDILIGGFGKDTLIGGVGNDVFQFNSLSDVGNIEGYDGLSDKITDFTSGDKIDLSGIDANPTLVNDQAFTFIGNSKFSDSAGQLRYSYGTLSGDVNGDGQADFNITLSNNISTLSSTDFVL</sequence>
<dbReference type="RefSeq" id="WP_088617485.1">
    <property type="nucleotide sequence ID" value="NZ_CP022129.1"/>
</dbReference>
<evidence type="ECO:0000313" key="4">
    <source>
        <dbReference type="EMBL" id="ASF44602.1"/>
    </source>
</evidence>
<keyword evidence="2" id="KW-0964">Secreted</keyword>
<evidence type="ECO:0000313" key="5">
    <source>
        <dbReference type="Proteomes" id="UP000197019"/>
    </source>
</evidence>
<accession>A0A1Z4BTP1</accession>
<dbReference type="SUPFAM" id="SSF51120">
    <property type="entry name" value="beta-Roll"/>
    <property type="match status" value="3"/>
</dbReference>
<keyword evidence="5" id="KW-1185">Reference proteome</keyword>